<dbReference type="EMBL" id="JOJR01001609">
    <property type="protein sequence ID" value="RCN30267.1"/>
    <property type="molecule type" value="Genomic_DNA"/>
</dbReference>
<dbReference type="STRING" id="29170.A0A368FJC1"/>
<dbReference type="Proteomes" id="UP000252519">
    <property type="component" value="Unassembled WGS sequence"/>
</dbReference>
<sequence length="78" mass="8836">MYATSGACSCLSRPDYMYESACDLKVGTYTGIHYATQEMSLLEVLDMMIDNSISGVPIVEESTMKVREFLNFCIYRLE</sequence>
<feature type="non-terminal residue" evidence="1">
    <location>
        <position position="78"/>
    </location>
</feature>
<dbReference type="InterPro" id="IPR046342">
    <property type="entry name" value="CBS_dom_sf"/>
</dbReference>
<gene>
    <name evidence="1" type="ORF">ANCCAN_23963</name>
</gene>
<name>A0A368FJC1_ANCCA</name>
<accession>A0A368FJC1</accession>
<protein>
    <recommendedName>
        <fullName evidence="3">CBS domain-containing protein</fullName>
    </recommendedName>
</protein>
<comment type="caution">
    <text evidence="1">The sequence shown here is derived from an EMBL/GenBank/DDBJ whole genome shotgun (WGS) entry which is preliminary data.</text>
</comment>
<dbReference type="Gene3D" id="3.10.580.10">
    <property type="entry name" value="CBS-domain"/>
    <property type="match status" value="1"/>
</dbReference>
<dbReference type="SUPFAM" id="SSF54631">
    <property type="entry name" value="CBS-domain pair"/>
    <property type="match status" value="1"/>
</dbReference>
<dbReference type="OrthoDB" id="449052at2759"/>
<reference evidence="1 2" key="1">
    <citation type="submission" date="2014-10" db="EMBL/GenBank/DDBJ databases">
        <title>Draft genome of the hookworm Ancylostoma caninum.</title>
        <authorList>
            <person name="Mitreva M."/>
        </authorList>
    </citation>
    <scope>NUCLEOTIDE SEQUENCE [LARGE SCALE GENOMIC DNA]</scope>
    <source>
        <strain evidence="1 2">Baltimore</strain>
    </source>
</reference>
<keyword evidence="2" id="KW-1185">Reference proteome</keyword>
<proteinExistence type="predicted"/>
<dbReference type="AlphaFoldDB" id="A0A368FJC1"/>
<evidence type="ECO:0008006" key="3">
    <source>
        <dbReference type="Google" id="ProtNLM"/>
    </source>
</evidence>
<evidence type="ECO:0000313" key="2">
    <source>
        <dbReference type="Proteomes" id="UP000252519"/>
    </source>
</evidence>
<organism evidence="1 2">
    <name type="scientific">Ancylostoma caninum</name>
    <name type="common">Dog hookworm</name>
    <dbReference type="NCBI Taxonomy" id="29170"/>
    <lineage>
        <taxon>Eukaryota</taxon>
        <taxon>Metazoa</taxon>
        <taxon>Ecdysozoa</taxon>
        <taxon>Nematoda</taxon>
        <taxon>Chromadorea</taxon>
        <taxon>Rhabditida</taxon>
        <taxon>Rhabditina</taxon>
        <taxon>Rhabditomorpha</taxon>
        <taxon>Strongyloidea</taxon>
        <taxon>Ancylostomatidae</taxon>
        <taxon>Ancylostomatinae</taxon>
        <taxon>Ancylostoma</taxon>
    </lineage>
</organism>
<evidence type="ECO:0000313" key="1">
    <source>
        <dbReference type="EMBL" id="RCN30267.1"/>
    </source>
</evidence>